<protein>
    <submittedName>
        <fullName evidence="2">Uncharacterized protein</fullName>
    </submittedName>
</protein>
<feature type="region of interest" description="Disordered" evidence="1">
    <location>
        <begin position="53"/>
        <end position="83"/>
    </location>
</feature>
<dbReference type="EMBL" id="CP046173">
    <property type="protein sequence ID" value="QIS18682.1"/>
    <property type="molecule type" value="Genomic_DNA"/>
</dbReference>
<dbReference type="AlphaFoldDB" id="A0A6G9YZP9"/>
<evidence type="ECO:0000256" key="1">
    <source>
        <dbReference type="SAM" id="MobiDB-lite"/>
    </source>
</evidence>
<gene>
    <name evidence="2" type="ORF">F6W96_10660</name>
</gene>
<feature type="compositionally biased region" description="Acidic residues" evidence="1">
    <location>
        <begin position="74"/>
        <end position="83"/>
    </location>
</feature>
<evidence type="ECO:0000313" key="3">
    <source>
        <dbReference type="Proteomes" id="UP000500953"/>
    </source>
</evidence>
<name>A0A6G9YZP9_9NOCA</name>
<proteinExistence type="predicted"/>
<accession>A0A6G9YZP9</accession>
<evidence type="ECO:0000313" key="2">
    <source>
        <dbReference type="EMBL" id="QIS18682.1"/>
    </source>
</evidence>
<reference evidence="2 3" key="1">
    <citation type="journal article" date="2019" name="ACS Chem. Biol.">
        <title>Identification and Mobilization of a Cryptic Antibiotic Biosynthesis Gene Locus from a Human-Pathogenic Nocardia Isolate.</title>
        <authorList>
            <person name="Herisse M."/>
            <person name="Ishida K."/>
            <person name="Porter J.L."/>
            <person name="Howden B."/>
            <person name="Hertweck C."/>
            <person name="Stinear T.P."/>
            <person name="Pidot S.J."/>
        </authorList>
    </citation>
    <scope>NUCLEOTIDE SEQUENCE [LARGE SCALE GENOMIC DNA]</scope>
    <source>
        <strain evidence="2 3">AUSMDU00012715</strain>
    </source>
</reference>
<sequence length="83" mass="8767">MAGEYGDADSRRHGSAGNVDARQANSVGGLGSQWPGMAFQVFLERIGTVQADEGVADDVGEGHLRVPGQRVVRDDDDDQGIRA</sequence>
<organism evidence="2 3">
    <name type="scientific">Nocardia terpenica</name>
    <dbReference type="NCBI Taxonomy" id="455432"/>
    <lineage>
        <taxon>Bacteria</taxon>
        <taxon>Bacillati</taxon>
        <taxon>Actinomycetota</taxon>
        <taxon>Actinomycetes</taxon>
        <taxon>Mycobacteriales</taxon>
        <taxon>Nocardiaceae</taxon>
        <taxon>Nocardia</taxon>
    </lineage>
</organism>
<feature type="region of interest" description="Disordered" evidence="1">
    <location>
        <begin position="1"/>
        <end position="30"/>
    </location>
</feature>
<dbReference type="Proteomes" id="UP000500953">
    <property type="component" value="Chromosome"/>
</dbReference>